<dbReference type="InterPro" id="IPR008988">
    <property type="entry name" value="Transcriptional_repressor_C"/>
</dbReference>
<protein>
    <submittedName>
        <fullName evidence="4">ParB/RepB/Spo0J family partition protein</fullName>
    </submittedName>
</protein>
<dbReference type="SUPFAM" id="SSF110849">
    <property type="entry name" value="ParB/Sulfiredoxin"/>
    <property type="match status" value="1"/>
</dbReference>
<dbReference type="CDD" id="cd16398">
    <property type="entry name" value="KorB_N_like"/>
    <property type="match status" value="1"/>
</dbReference>
<accession>A0ABR6TH51</accession>
<reference evidence="4 5" key="1">
    <citation type="submission" date="2020-04" db="EMBL/GenBank/DDBJ databases">
        <title>Pseudomonas crami sp. nov., a novel proteolytic bacterial species isolated from cream.</title>
        <authorList>
            <person name="Hofmann K."/>
            <person name="Woller A."/>
            <person name="Huptas C."/>
            <person name="Wenning M."/>
            <person name="Scherer S."/>
            <person name="Doll E.V."/>
        </authorList>
    </citation>
    <scope>NUCLEOTIDE SEQUENCE [LARGE SCALE GENOMIC DNA]</scope>
    <source>
        <strain evidence="4 5">WS 5096</strain>
    </source>
</reference>
<gene>
    <name evidence="4" type="ORF">HF209_30605</name>
</gene>
<dbReference type="SUPFAM" id="SSF109709">
    <property type="entry name" value="KorB DNA-binding domain-like"/>
    <property type="match status" value="1"/>
</dbReference>
<dbReference type="InterPro" id="IPR037048">
    <property type="entry name" value="KorB_C_sf"/>
</dbReference>
<dbReference type="Proteomes" id="UP000534677">
    <property type="component" value="Unassembled WGS sequence"/>
</dbReference>
<evidence type="ECO:0000313" key="4">
    <source>
        <dbReference type="EMBL" id="MBC2385309.1"/>
    </source>
</evidence>
<name>A0ABR6TH51_9PSED</name>
<dbReference type="PANTHER" id="PTHR33375:SF1">
    <property type="entry name" value="CHROMOSOME-PARTITIONING PROTEIN PARB-RELATED"/>
    <property type="match status" value="1"/>
</dbReference>
<feature type="compositionally biased region" description="Basic and acidic residues" evidence="1">
    <location>
        <begin position="280"/>
        <end position="291"/>
    </location>
</feature>
<dbReference type="EMBL" id="JAAXCZ010000026">
    <property type="protein sequence ID" value="MBC2385309.1"/>
    <property type="molecule type" value="Genomic_DNA"/>
</dbReference>
<evidence type="ECO:0000256" key="1">
    <source>
        <dbReference type="SAM" id="MobiDB-lite"/>
    </source>
</evidence>
<dbReference type="InterPro" id="IPR004437">
    <property type="entry name" value="ParB/RepB/Spo0J"/>
</dbReference>
<dbReference type="Pfam" id="PF06613">
    <property type="entry name" value="KorB_C"/>
    <property type="match status" value="1"/>
</dbReference>
<feature type="region of interest" description="Disordered" evidence="1">
    <location>
        <begin position="240"/>
        <end position="340"/>
    </location>
</feature>
<dbReference type="RefSeq" id="WP_185710760.1">
    <property type="nucleotide sequence ID" value="NZ_JAAXCZ010000026.1"/>
</dbReference>
<evidence type="ECO:0000259" key="3">
    <source>
        <dbReference type="Pfam" id="PF08535"/>
    </source>
</evidence>
<dbReference type="Pfam" id="PF08535">
    <property type="entry name" value="KorB"/>
    <property type="match status" value="1"/>
</dbReference>
<feature type="domain" description="Repressor KorB" evidence="3">
    <location>
        <begin position="158"/>
        <end position="235"/>
    </location>
</feature>
<sequence>MAAKNAPAPANAEVDLSGFGGFAGLMDDASAEGQPNGQPLMLAHDIVFPDPSNSRDDEDEEDVRKRDEFIERELGPDVKERGVKSPISVRTHPDKPGCFMINHGEMRWRSVAWAGQTVIPAFIDEDFTSYDNAKENLKRLGLSHRQMARFVARKLAEGDNKKEVAEKLGVSPSLVNQLSNLLKMPPPIKKAYDAGKCRDLTTIAELMTLFKKYPTDVTNWLDEQDDEVLRSAVKALRLDLEEPNQPKEKPFKMIEERGGAGPGVRDPQQSGEGGGSAGTGEKELPLRDPKTIDLLNGTADADLKDGLGGGEAPPVTHLPPEDPESGKKPPAAPETPDPDKIRRAIVQVEHDSRPARLIQDRRPPAVGWAFIKYDDDGHEVEVDLLTVKLVALIEG</sequence>
<dbReference type="InterPro" id="IPR036086">
    <property type="entry name" value="ParB/Sulfiredoxin_sf"/>
</dbReference>
<evidence type="ECO:0000259" key="2">
    <source>
        <dbReference type="Pfam" id="PF06613"/>
    </source>
</evidence>
<dbReference type="PANTHER" id="PTHR33375">
    <property type="entry name" value="CHROMOSOME-PARTITIONING PROTEIN PARB-RELATED"/>
    <property type="match status" value="1"/>
</dbReference>
<keyword evidence="5" id="KW-1185">Reference proteome</keyword>
<comment type="caution">
    <text evidence="4">The sequence shown here is derived from an EMBL/GenBank/DDBJ whole genome shotgun (WGS) entry which is preliminary data.</text>
</comment>
<organism evidence="4 5">
    <name type="scientific">Pseudomonas cremoris</name>
    <dbReference type="NCBI Taxonomy" id="2724178"/>
    <lineage>
        <taxon>Bacteria</taxon>
        <taxon>Pseudomonadati</taxon>
        <taxon>Pseudomonadota</taxon>
        <taxon>Gammaproteobacteria</taxon>
        <taxon>Pseudomonadales</taxon>
        <taxon>Pseudomonadaceae</taxon>
        <taxon>Pseudomonas</taxon>
    </lineage>
</organism>
<dbReference type="Gene3D" id="6.10.250.140">
    <property type="match status" value="1"/>
</dbReference>
<evidence type="ECO:0000313" key="5">
    <source>
        <dbReference type="Proteomes" id="UP000534677"/>
    </source>
</evidence>
<dbReference type="Gene3D" id="3.90.1530.30">
    <property type="match status" value="1"/>
</dbReference>
<dbReference type="Gene3D" id="2.30.30.150">
    <property type="entry name" value="KorB, C-terminal domain"/>
    <property type="match status" value="1"/>
</dbReference>
<dbReference type="InterPro" id="IPR010575">
    <property type="entry name" value="KorB_C"/>
</dbReference>
<dbReference type="InterPro" id="IPR013741">
    <property type="entry name" value="KorB_domain"/>
</dbReference>
<feature type="domain" description="KorB C-terminal" evidence="2">
    <location>
        <begin position="337"/>
        <end position="395"/>
    </location>
</feature>
<feature type="region of interest" description="Disordered" evidence="1">
    <location>
        <begin position="23"/>
        <end position="67"/>
    </location>
</feature>
<feature type="compositionally biased region" description="Basic and acidic residues" evidence="1">
    <location>
        <begin position="240"/>
        <end position="258"/>
    </location>
</feature>
<dbReference type="Gene3D" id="1.10.10.730">
    <property type="entry name" value="KorB DNA-binding domain"/>
    <property type="match status" value="1"/>
</dbReference>
<proteinExistence type="predicted"/>
<dbReference type="InterPro" id="IPR042075">
    <property type="entry name" value="KorB_DNA-db"/>
</dbReference>
<dbReference type="SUPFAM" id="SSF50037">
    <property type="entry name" value="C-terminal domain of transcriptional repressors"/>
    <property type="match status" value="1"/>
</dbReference>
<dbReference type="NCBIfam" id="TIGR00180">
    <property type="entry name" value="parB_part"/>
    <property type="match status" value="1"/>
</dbReference>
<dbReference type="InterPro" id="IPR050336">
    <property type="entry name" value="Chromosome_partition/occlusion"/>
</dbReference>